<keyword evidence="4" id="KW-0539">Nucleus</keyword>
<dbReference type="PROSITE" id="PS50090">
    <property type="entry name" value="MYB_LIKE"/>
    <property type="match status" value="2"/>
</dbReference>
<protein>
    <submittedName>
        <fullName evidence="8">Transcription factor myb93</fullName>
    </submittedName>
</protein>
<evidence type="ECO:0000256" key="2">
    <source>
        <dbReference type="ARBA" id="ARBA00022737"/>
    </source>
</evidence>
<dbReference type="SMART" id="SM00717">
    <property type="entry name" value="SANT"/>
    <property type="match status" value="2"/>
</dbReference>
<dbReference type="InterPro" id="IPR001005">
    <property type="entry name" value="SANT/Myb"/>
</dbReference>
<evidence type="ECO:0000313" key="8">
    <source>
        <dbReference type="EMBL" id="MED6144267.1"/>
    </source>
</evidence>
<dbReference type="InterPro" id="IPR017930">
    <property type="entry name" value="Myb_dom"/>
</dbReference>
<dbReference type="EMBL" id="JASCZI010090658">
    <property type="protein sequence ID" value="MED6144267.1"/>
    <property type="molecule type" value="Genomic_DNA"/>
</dbReference>
<proteinExistence type="predicted"/>
<feature type="domain" description="HTH myb-type" evidence="7">
    <location>
        <begin position="96"/>
        <end position="146"/>
    </location>
</feature>
<feature type="region of interest" description="Disordered" evidence="5">
    <location>
        <begin position="269"/>
        <end position="302"/>
    </location>
</feature>
<dbReference type="PROSITE" id="PS51294">
    <property type="entry name" value="HTH_MYB"/>
    <property type="match status" value="2"/>
</dbReference>
<evidence type="ECO:0000256" key="1">
    <source>
        <dbReference type="ARBA" id="ARBA00004123"/>
    </source>
</evidence>
<dbReference type="Pfam" id="PF00249">
    <property type="entry name" value="Myb_DNA-binding"/>
    <property type="match status" value="2"/>
</dbReference>
<keyword evidence="3" id="KW-0238">DNA-binding</keyword>
<dbReference type="Proteomes" id="UP001341840">
    <property type="component" value="Unassembled WGS sequence"/>
</dbReference>
<dbReference type="InterPro" id="IPR009057">
    <property type="entry name" value="Homeodomain-like_sf"/>
</dbReference>
<keyword evidence="9" id="KW-1185">Reference proteome</keyword>
<gene>
    <name evidence="8" type="primary">MYB93_1</name>
    <name evidence="8" type="ORF">PIB30_014127</name>
</gene>
<dbReference type="PANTHER" id="PTHR47994">
    <property type="entry name" value="F14D16.11-RELATED"/>
    <property type="match status" value="1"/>
</dbReference>
<feature type="domain" description="Myb-like" evidence="6">
    <location>
        <begin position="39"/>
        <end position="91"/>
    </location>
</feature>
<feature type="domain" description="Myb-like" evidence="6">
    <location>
        <begin position="92"/>
        <end position="142"/>
    </location>
</feature>
<organism evidence="8 9">
    <name type="scientific">Stylosanthes scabra</name>
    <dbReference type="NCBI Taxonomy" id="79078"/>
    <lineage>
        <taxon>Eukaryota</taxon>
        <taxon>Viridiplantae</taxon>
        <taxon>Streptophyta</taxon>
        <taxon>Embryophyta</taxon>
        <taxon>Tracheophyta</taxon>
        <taxon>Spermatophyta</taxon>
        <taxon>Magnoliopsida</taxon>
        <taxon>eudicotyledons</taxon>
        <taxon>Gunneridae</taxon>
        <taxon>Pentapetalae</taxon>
        <taxon>rosids</taxon>
        <taxon>fabids</taxon>
        <taxon>Fabales</taxon>
        <taxon>Fabaceae</taxon>
        <taxon>Papilionoideae</taxon>
        <taxon>50 kb inversion clade</taxon>
        <taxon>dalbergioids sensu lato</taxon>
        <taxon>Dalbergieae</taxon>
        <taxon>Pterocarpus clade</taxon>
        <taxon>Stylosanthes</taxon>
    </lineage>
</organism>
<accession>A0ABU6T6E0</accession>
<dbReference type="Gene3D" id="1.10.10.60">
    <property type="entry name" value="Homeodomain-like"/>
    <property type="match status" value="2"/>
</dbReference>
<comment type="subcellular location">
    <subcellularLocation>
        <location evidence="1">Nucleus</location>
    </subcellularLocation>
</comment>
<name>A0ABU6T6E0_9FABA</name>
<sequence length="302" mass="34068">MACGPKCHLAVIREERLVALNNPSINHKIMGRCLRCGDGSSLKKGPWTPEEDQKLLCYIHKHGRGSWRAIPKLAGLNRCGKSCRLRWTNYLRPGIKRGEFSQEEEQTIIHLHSILGNKWTTIASHLPGRTDNDIKNFWNTRAKKKLIQMGVDPVTHKPLMMDHRSTVERAVKLHSELEAHLAKLQYLKTQYLSTLSSSDSIITNMEPLLNSISNENHKLVTNLPQLDNNNHHHHNHNNPSVAAFSDGIIDDSFQTLDLPDMLSHFFELPQEGKGGTTINNDDDSSWIIPPPSPSIAPDDDVN</sequence>
<dbReference type="CDD" id="cd00167">
    <property type="entry name" value="SANT"/>
    <property type="match status" value="2"/>
</dbReference>
<evidence type="ECO:0000313" key="9">
    <source>
        <dbReference type="Proteomes" id="UP001341840"/>
    </source>
</evidence>
<dbReference type="PANTHER" id="PTHR47994:SF5">
    <property type="entry name" value="F14D16.11-RELATED"/>
    <property type="match status" value="1"/>
</dbReference>
<evidence type="ECO:0000256" key="5">
    <source>
        <dbReference type="SAM" id="MobiDB-lite"/>
    </source>
</evidence>
<keyword evidence="2" id="KW-0677">Repeat</keyword>
<evidence type="ECO:0000259" key="6">
    <source>
        <dbReference type="PROSITE" id="PS50090"/>
    </source>
</evidence>
<evidence type="ECO:0000256" key="3">
    <source>
        <dbReference type="ARBA" id="ARBA00023125"/>
    </source>
</evidence>
<dbReference type="SUPFAM" id="SSF46689">
    <property type="entry name" value="Homeodomain-like"/>
    <property type="match status" value="1"/>
</dbReference>
<evidence type="ECO:0000259" key="7">
    <source>
        <dbReference type="PROSITE" id="PS51294"/>
    </source>
</evidence>
<reference evidence="8 9" key="1">
    <citation type="journal article" date="2023" name="Plants (Basel)">
        <title>Bridging the Gap: Combining Genomics and Transcriptomics Approaches to Understand Stylosanthes scabra, an Orphan Legume from the Brazilian Caatinga.</title>
        <authorList>
            <person name="Ferreira-Neto J.R.C."/>
            <person name="da Silva M.D."/>
            <person name="Binneck E."/>
            <person name="de Melo N.F."/>
            <person name="da Silva R.H."/>
            <person name="de Melo A.L.T.M."/>
            <person name="Pandolfi V."/>
            <person name="Bustamante F.O."/>
            <person name="Brasileiro-Vidal A.C."/>
            <person name="Benko-Iseppon A.M."/>
        </authorList>
    </citation>
    <scope>NUCLEOTIDE SEQUENCE [LARGE SCALE GENOMIC DNA]</scope>
    <source>
        <tissue evidence="8">Leaves</tissue>
    </source>
</reference>
<feature type="domain" description="HTH myb-type" evidence="7">
    <location>
        <begin position="39"/>
        <end position="95"/>
    </location>
</feature>
<evidence type="ECO:0000256" key="4">
    <source>
        <dbReference type="ARBA" id="ARBA00023242"/>
    </source>
</evidence>
<dbReference type="InterPro" id="IPR015495">
    <property type="entry name" value="Myb_TF_plants"/>
</dbReference>
<comment type="caution">
    <text evidence="8">The sequence shown here is derived from an EMBL/GenBank/DDBJ whole genome shotgun (WGS) entry which is preliminary data.</text>
</comment>